<accession>A0A7W8Z6W6</accession>
<dbReference type="Pfam" id="PF01455">
    <property type="entry name" value="HupF_HypC"/>
    <property type="match status" value="1"/>
</dbReference>
<proteinExistence type="inferred from homology"/>
<dbReference type="Proteomes" id="UP000588112">
    <property type="component" value="Unassembled WGS sequence"/>
</dbReference>
<dbReference type="InterPro" id="IPR001109">
    <property type="entry name" value="Hydrogenase_HupF/HypC"/>
</dbReference>
<comment type="caution">
    <text evidence="2">The sequence shown here is derived from an EMBL/GenBank/DDBJ whole genome shotgun (WGS) entry which is preliminary data.</text>
</comment>
<organism evidence="2 3">
    <name type="scientific">Sphaerisporangium krabiense</name>
    <dbReference type="NCBI Taxonomy" id="763782"/>
    <lineage>
        <taxon>Bacteria</taxon>
        <taxon>Bacillati</taxon>
        <taxon>Actinomycetota</taxon>
        <taxon>Actinomycetes</taxon>
        <taxon>Streptosporangiales</taxon>
        <taxon>Streptosporangiaceae</taxon>
        <taxon>Sphaerisporangium</taxon>
    </lineage>
</organism>
<dbReference type="EMBL" id="JACHBR010000001">
    <property type="protein sequence ID" value="MBB5628198.1"/>
    <property type="molecule type" value="Genomic_DNA"/>
</dbReference>
<sequence length="88" mass="8775">MNERVNRLADACLTCSDEALPARVVRPSGPGLAVVEIEGAEEEVSVALVDAGPGDTVLVHAKEAIAVITRGGARGHGHGGQGGQGGHG</sequence>
<name>A0A7W8Z6W6_9ACTN</name>
<gene>
    <name evidence="2" type="ORF">BJ981_003897</name>
</gene>
<reference evidence="2 3" key="1">
    <citation type="submission" date="2020-08" db="EMBL/GenBank/DDBJ databases">
        <title>Sequencing the genomes of 1000 actinobacteria strains.</title>
        <authorList>
            <person name="Klenk H.-P."/>
        </authorList>
    </citation>
    <scope>NUCLEOTIDE SEQUENCE [LARGE SCALE GENOMIC DNA]</scope>
    <source>
        <strain evidence="2 3">DSM 45790</strain>
    </source>
</reference>
<keyword evidence="3" id="KW-1185">Reference proteome</keyword>
<protein>
    <submittedName>
        <fullName evidence="2">Hydrogenase maturation factor</fullName>
    </submittedName>
</protein>
<dbReference type="Gene3D" id="2.30.30.140">
    <property type="match status" value="1"/>
</dbReference>
<comment type="similarity">
    <text evidence="1">Belongs to the HupF/HypC family.</text>
</comment>
<evidence type="ECO:0000313" key="2">
    <source>
        <dbReference type="EMBL" id="MBB5628198.1"/>
    </source>
</evidence>
<evidence type="ECO:0000313" key="3">
    <source>
        <dbReference type="Proteomes" id="UP000588112"/>
    </source>
</evidence>
<evidence type="ECO:0000256" key="1">
    <source>
        <dbReference type="ARBA" id="ARBA00006018"/>
    </source>
</evidence>
<dbReference type="RefSeq" id="WP_184612754.1">
    <property type="nucleotide sequence ID" value="NZ_BOOS01000064.1"/>
</dbReference>
<dbReference type="SUPFAM" id="SSF159127">
    <property type="entry name" value="HupF/HypC-like"/>
    <property type="match status" value="1"/>
</dbReference>
<dbReference type="AlphaFoldDB" id="A0A7W8Z6W6"/>